<evidence type="ECO:0000313" key="2">
    <source>
        <dbReference type="Proteomes" id="UP000295182"/>
    </source>
</evidence>
<reference evidence="1 2" key="1">
    <citation type="submission" date="2019-03" db="EMBL/GenBank/DDBJ databases">
        <title>Genomic Encyclopedia of Type Strains, Phase IV (KMG-IV): sequencing the most valuable type-strain genomes for metagenomic binning, comparative biology and taxonomic classification.</title>
        <authorList>
            <person name="Goeker M."/>
        </authorList>
    </citation>
    <scope>NUCLEOTIDE SEQUENCE [LARGE SCALE GENOMIC DNA]</scope>
    <source>
        <strain evidence="1 2">DSM 1837</strain>
    </source>
</reference>
<organism evidence="1 2">
    <name type="scientific">Simplicispira metamorpha</name>
    <dbReference type="NCBI Taxonomy" id="80881"/>
    <lineage>
        <taxon>Bacteria</taxon>
        <taxon>Pseudomonadati</taxon>
        <taxon>Pseudomonadota</taxon>
        <taxon>Betaproteobacteria</taxon>
        <taxon>Burkholderiales</taxon>
        <taxon>Comamonadaceae</taxon>
        <taxon>Simplicispira</taxon>
    </lineage>
</organism>
<dbReference type="AlphaFoldDB" id="A0A4R2N0P4"/>
<evidence type="ECO:0000313" key="1">
    <source>
        <dbReference type="EMBL" id="TCP12974.1"/>
    </source>
</evidence>
<sequence length="187" mass="20728">MHRVLRKRNPEIAEILSCLEERCSRERGLAAKFMEIVEEASLGDKTASAQLQSLASAVREGMRNEDEVEQILLVARRYLLDSDWDEIAGPIWLNDDLGRADLEGGVQAAVSPRGELCPPLSVDADRFARNLPRMGDDPAPIAFYGASRYYQEETVGCLMRRVTASIARNADIRLHQLGLTSSALATK</sequence>
<proteinExistence type="predicted"/>
<gene>
    <name evidence="1" type="ORF">EV674_13530</name>
</gene>
<accession>A0A4R2N0P4</accession>
<dbReference type="EMBL" id="SLXH01000035">
    <property type="protein sequence ID" value="TCP12974.1"/>
    <property type="molecule type" value="Genomic_DNA"/>
</dbReference>
<dbReference type="RefSeq" id="WP_132750477.1">
    <property type="nucleotide sequence ID" value="NZ_QXNC01000037.1"/>
</dbReference>
<dbReference type="Proteomes" id="UP000295182">
    <property type="component" value="Unassembled WGS sequence"/>
</dbReference>
<keyword evidence="2" id="KW-1185">Reference proteome</keyword>
<protein>
    <submittedName>
        <fullName evidence="1">Uncharacterized protein</fullName>
    </submittedName>
</protein>
<name>A0A4R2N0P4_9BURK</name>
<comment type="caution">
    <text evidence="1">The sequence shown here is derived from an EMBL/GenBank/DDBJ whole genome shotgun (WGS) entry which is preliminary data.</text>
</comment>